<reference evidence="10 11" key="1">
    <citation type="submission" date="2019-08" db="EMBL/GenBank/DDBJ databases">
        <title>Amphibian skin-associated Pigmentiphaga: genome sequence and occurrence across geography and hosts.</title>
        <authorList>
            <person name="Bletz M.C."/>
            <person name="Bunk B."/>
            <person name="Sproeer C."/>
            <person name="Biwer P."/>
            <person name="Reiter S."/>
            <person name="Rabemananjara F.C.E."/>
            <person name="Schulz S."/>
            <person name="Overmann J."/>
            <person name="Vences M."/>
        </authorList>
    </citation>
    <scope>NUCLEOTIDE SEQUENCE [LARGE SCALE GENOMIC DNA]</scope>
    <source>
        <strain evidence="10 11">Mada1488</strain>
    </source>
</reference>
<dbReference type="SUPFAM" id="SSF56037">
    <property type="entry name" value="PheT/TilS domain"/>
    <property type="match status" value="1"/>
</dbReference>
<dbReference type="Pfam" id="PF01171">
    <property type="entry name" value="ATP_bind_3"/>
    <property type="match status" value="1"/>
</dbReference>
<comment type="function">
    <text evidence="8">Ligates lysine onto the cytidine present at position 34 of the AUA codon-specific tRNA(Ile) that contains the anticodon CAU, in an ATP-dependent manner. Cytidine is converted to lysidine, thus changing the amino acid specificity of the tRNA from methionine to isoleucine.</text>
</comment>
<accession>A0A5C0AYJ3</accession>
<dbReference type="AlphaFoldDB" id="A0A5C0AYJ3"/>
<dbReference type="InterPro" id="IPR015262">
    <property type="entry name" value="tRNA_Ile_lys_synt_subst-bd"/>
</dbReference>
<dbReference type="NCBIfam" id="TIGR02433">
    <property type="entry name" value="lysidine_TilS_C"/>
    <property type="match status" value="1"/>
</dbReference>
<sequence>MDASKRPARPEAGPDGASPAGLAALAAALACQDRPVSTFAVGLSGGPDSVALACCAAQHARTHHLSLHFFHVDHGLHPLAAAWTRAAEQVGHALGIPVHVARVHVDLASGEGIEAAARHARYRALAALAQQHGASPVLLAHHQDDQVETVLHRLLRGSGIDGVRGMRSTIEAKGAHFLRPWLALPRALLLAPAQAWAAHHGIELADDPSNLDTRYARGALRRDVLPGMAAHWPGYRTTLTRFAQHAETAAAVLQEVAQSDLAQISELHDSLGACLRLSGLLALSPARQTLVLRAWLDACHLQMPTEARLQALCVQLRDAGVDRQPVWTHQGCTVRRYRDWVVLMPAESTQAADREQTTSPVELTWRGEASLHVDAFDGVLHFESVPHGIDPAWLQAGPLAMGVRRGSERLQIRAGSPSRSLKNLYQEAGVPAWARDRLPLLYRDEQLIHVAGLGSDVRVPHATPGIRLLWTPNRPTVVLPA</sequence>
<feature type="binding site" evidence="8">
    <location>
        <begin position="44"/>
        <end position="49"/>
    </location>
    <ligand>
        <name>ATP</name>
        <dbReference type="ChEBI" id="CHEBI:30616"/>
    </ligand>
</feature>
<keyword evidence="6 8" id="KW-0067">ATP-binding</keyword>
<evidence type="ECO:0000256" key="5">
    <source>
        <dbReference type="ARBA" id="ARBA00022741"/>
    </source>
</evidence>
<dbReference type="Gene3D" id="1.20.59.20">
    <property type="match status" value="1"/>
</dbReference>
<organism evidence="10 11">
    <name type="scientific">Pigmentiphaga aceris</name>
    <dbReference type="NCBI Taxonomy" id="1940612"/>
    <lineage>
        <taxon>Bacteria</taxon>
        <taxon>Pseudomonadati</taxon>
        <taxon>Pseudomonadota</taxon>
        <taxon>Betaproteobacteria</taxon>
        <taxon>Burkholderiales</taxon>
        <taxon>Alcaligenaceae</taxon>
        <taxon>Pigmentiphaga</taxon>
    </lineage>
</organism>
<evidence type="ECO:0000256" key="6">
    <source>
        <dbReference type="ARBA" id="ARBA00022840"/>
    </source>
</evidence>
<dbReference type="InterPro" id="IPR014729">
    <property type="entry name" value="Rossmann-like_a/b/a_fold"/>
</dbReference>
<dbReference type="InterPro" id="IPR012796">
    <property type="entry name" value="Lysidine-tRNA-synth_C"/>
</dbReference>
<comment type="catalytic activity">
    <reaction evidence="7 8">
        <text>cytidine(34) in tRNA(Ile2) + L-lysine + ATP = lysidine(34) in tRNA(Ile2) + AMP + diphosphate + H(+)</text>
        <dbReference type="Rhea" id="RHEA:43744"/>
        <dbReference type="Rhea" id="RHEA-COMP:10625"/>
        <dbReference type="Rhea" id="RHEA-COMP:10670"/>
        <dbReference type="ChEBI" id="CHEBI:15378"/>
        <dbReference type="ChEBI" id="CHEBI:30616"/>
        <dbReference type="ChEBI" id="CHEBI:32551"/>
        <dbReference type="ChEBI" id="CHEBI:33019"/>
        <dbReference type="ChEBI" id="CHEBI:82748"/>
        <dbReference type="ChEBI" id="CHEBI:83665"/>
        <dbReference type="ChEBI" id="CHEBI:456215"/>
        <dbReference type="EC" id="6.3.4.19"/>
    </reaction>
</comment>
<evidence type="ECO:0000256" key="4">
    <source>
        <dbReference type="ARBA" id="ARBA00022694"/>
    </source>
</evidence>
<comment type="domain">
    <text evidence="8">The N-terminal region contains the highly conserved SGGXDS motif, predicted to be a P-loop motif involved in ATP binding.</text>
</comment>
<dbReference type="Proteomes" id="UP000325161">
    <property type="component" value="Chromosome"/>
</dbReference>
<dbReference type="GO" id="GO:0006400">
    <property type="term" value="P:tRNA modification"/>
    <property type="evidence" value="ECO:0007669"/>
    <property type="project" value="UniProtKB-UniRule"/>
</dbReference>
<keyword evidence="4 8" id="KW-0819">tRNA processing</keyword>
<dbReference type="CDD" id="cd01992">
    <property type="entry name" value="TilS_N"/>
    <property type="match status" value="1"/>
</dbReference>
<keyword evidence="5 8" id="KW-0547">Nucleotide-binding</keyword>
<proteinExistence type="inferred from homology"/>
<dbReference type="SUPFAM" id="SSF82829">
    <property type="entry name" value="MesJ substrate recognition domain-like"/>
    <property type="match status" value="1"/>
</dbReference>
<keyword evidence="2 8" id="KW-0963">Cytoplasm</keyword>
<dbReference type="EC" id="6.3.4.19" evidence="8"/>
<dbReference type="SMART" id="SM00977">
    <property type="entry name" value="TilS_C"/>
    <property type="match status" value="1"/>
</dbReference>
<evidence type="ECO:0000313" key="10">
    <source>
        <dbReference type="EMBL" id="QEI05631.1"/>
    </source>
</evidence>
<dbReference type="SUPFAM" id="SSF52402">
    <property type="entry name" value="Adenine nucleotide alpha hydrolases-like"/>
    <property type="match status" value="1"/>
</dbReference>
<protein>
    <recommendedName>
        <fullName evidence="8">tRNA(Ile)-lysidine synthase</fullName>
        <ecNumber evidence="8">6.3.4.19</ecNumber>
    </recommendedName>
    <alternativeName>
        <fullName evidence="8">tRNA(Ile)-2-lysyl-cytidine synthase</fullName>
    </alternativeName>
    <alternativeName>
        <fullName evidence="8">tRNA(Ile)-lysidine synthetase</fullName>
    </alternativeName>
</protein>
<evidence type="ECO:0000256" key="8">
    <source>
        <dbReference type="HAMAP-Rule" id="MF_01161"/>
    </source>
</evidence>
<dbReference type="InterPro" id="IPR012094">
    <property type="entry name" value="tRNA_Ile_lys_synt"/>
</dbReference>
<dbReference type="Pfam" id="PF11734">
    <property type="entry name" value="TilS_C"/>
    <property type="match status" value="1"/>
</dbReference>
<dbReference type="InterPro" id="IPR012795">
    <property type="entry name" value="tRNA_Ile_lys_synt_N"/>
</dbReference>
<evidence type="ECO:0000313" key="11">
    <source>
        <dbReference type="Proteomes" id="UP000325161"/>
    </source>
</evidence>
<dbReference type="GO" id="GO:0005737">
    <property type="term" value="C:cytoplasm"/>
    <property type="evidence" value="ECO:0007669"/>
    <property type="project" value="UniProtKB-SubCell"/>
</dbReference>
<dbReference type="PROSITE" id="PS51257">
    <property type="entry name" value="PROKAR_LIPOPROTEIN"/>
    <property type="match status" value="1"/>
</dbReference>
<evidence type="ECO:0000256" key="3">
    <source>
        <dbReference type="ARBA" id="ARBA00022598"/>
    </source>
</evidence>
<dbReference type="Pfam" id="PF09179">
    <property type="entry name" value="TilS"/>
    <property type="match status" value="1"/>
</dbReference>
<evidence type="ECO:0000256" key="7">
    <source>
        <dbReference type="ARBA" id="ARBA00048539"/>
    </source>
</evidence>
<dbReference type="HAMAP" id="MF_01161">
    <property type="entry name" value="tRNA_Ile_lys_synt"/>
    <property type="match status" value="1"/>
</dbReference>
<dbReference type="OrthoDB" id="9807403at2"/>
<dbReference type="PANTHER" id="PTHR43033">
    <property type="entry name" value="TRNA(ILE)-LYSIDINE SYNTHASE-RELATED"/>
    <property type="match status" value="1"/>
</dbReference>
<keyword evidence="11" id="KW-1185">Reference proteome</keyword>
<dbReference type="EMBL" id="CP043046">
    <property type="protein sequence ID" value="QEI05631.1"/>
    <property type="molecule type" value="Genomic_DNA"/>
</dbReference>
<dbReference type="InterPro" id="IPR011063">
    <property type="entry name" value="TilS/TtcA_N"/>
</dbReference>
<dbReference type="GO" id="GO:0032267">
    <property type="term" value="F:tRNA(Ile)-lysidine synthase activity"/>
    <property type="evidence" value="ECO:0007669"/>
    <property type="project" value="UniProtKB-EC"/>
</dbReference>
<name>A0A5C0AYJ3_9BURK</name>
<dbReference type="NCBIfam" id="TIGR02432">
    <property type="entry name" value="lysidine_TilS_N"/>
    <property type="match status" value="1"/>
</dbReference>
<comment type="subcellular location">
    <subcellularLocation>
        <location evidence="1 8">Cytoplasm</location>
    </subcellularLocation>
</comment>
<evidence type="ECO:0000259" key="9">
    <source>
        <dbReference type="SMART" id="SM00977"/>
    </source>
</evidence>
<gene>
    <name evidence="8 10" type="primary">tilS</name>
    <name evidence="10" type="ORF">FXN63_07090</name>
</gene>
<dbReference type="Gene3D" id="3.40.50.620">
    <property type="entry name" value="HUPs"/>
    <property type="match status" value="1"/>
</dbReference>
<dbReference type="GO" id="GO:0005524">
    <property type="term" value="F:ATP binding"/>
    <property type="evidence" value="ECO:0007669"/>
    <property type="project" value="UniProtKB-UniRule"/>
</dbReference>
<dbReference type="KEGG" id="pacr:FXN63_07090"/>
<feature type="domain" description="Lysidine-tRNA(Ile) synthetase C-terminal" evidence="9">
    <location>
        <begin position="399"/>
        <end position="470"/>
    </location>
</feature>
<comment type="similarity">
    <text evidence="8">Belongs to the tRNA(Ile)-lysidine synthase family.</text>
</comment>
<keyword evidence="3 8" id="KW-0436">Ligase</keyword>
<evidence type="ECO:0000256" key="2">
    <source>
        <dbReference type="ARBA" id="ARBA00022490"/>
    </source>
</evidence>
<dbReference type="PANTHER" id="PTHR43033:SF1">
    <property type="entry name" value="TRNA(ILE)-LYSIDINE SYNTHASE-RELATED"/>
    <property type="match status" value="1"/>
</dbReference>
<evidence type="ECO:0000256" key="1">
    <source>
        <dbReference type="ARBA" id="ARBA00004496"/>
    </source>
</evidence>